<dbReference type="AlphaFoldDB" id="A0AAN5CQ00"/>
<proteinExistence type="predicted"/>
<sequence>HLIPCLFTWFILVPCFFPAHSFTPSHLQMKLWSGRQISQRRRASCRFREGPEKAFRKQDIQLKGSSVKDEEVNNAAIDLLARSLELQLIENEVATFIKRGFDEKFGSNWNVIVGRNFGSHISCTEHIQLTIAKISVIIFKIDSSPLPSPRIRLTIPKGSSEEENRAEGNPLMIRPKFTLN</sequence>
<evidence type="ECO:0000313" key="3">
    <source>
        <dbReference type="Proteomes" id="UP001328107"/>
    </source>
</evidence>
<dbReference type="GO" id="GO:0007017">
    <property type="term" value="P:microtubule-based process"/>
    <property type="evidence" value="ECO:0007669"/>
    <property type="project" value="InterPro"/>
</dbReference>
<dbReference type="SMART" id="SM01375">
    <property type="entry name" value="Dynein_light"/>
    <property type="match status" value="1"/>
</dbReference>
<feature type="signal peptide" evidence="1">
    <location>
        <begin position="1"/>
        <end position="21"/>
    </location>
</feature>
<dbReference type="SUPFAM" id="SSF54648">
    <property type="entry name" value="DLC"/>
    <property type="match status" value="1"/>
</dbReference>
<comment type="caution">
    <text evidence="2">The sequence shown here is derived from an EMBL/GenBank/DDBJ whole genome shotgun (WGS) entry which is preliminary data.</text>
</comment>
<feature type="chain" id="PRO_5042997120" description="Dynein light chain" evidence="1">
    <location>
        <begin position="22"/>
        <end position="180"/>
    </location>
</feature>
<protein>
    <recommendedName>
        <fullName evidence="4">Dynein light chain</fullName>
    </recommendedName>
</protein>
<keyword evidence="3" id="KW-1185">Reference proteome</keyword>
<feature type="non-terminal residue" evidence="2">
    <location>
        <position position="1"/>
    </location>
</feature>
<accession>A0AAN5CQ00</accession>
<dbReference type="Proteomes" id="UP001328107">
    <property type="component" value="Unassembled WGS sequence"/>
</dbReference>
<evidence type="ECO:0000313" key="2">
    <source>
        <dbReference type="EMBL" id="GMR48531.1"/>
    </source>
</evidence>
<dbReference type="GO" id="GO:0030286">
    <property type="term" value="C:dynein complex"/>
    <property type="evidence" value="ECO:0007669"/>
    <property type="project" value="InterPro"/>
</dbReference>
<organism evidence="2 3">
    <name type="scientific">Pristionchus mayeri</name>
    <dbReference type="NCBI Taxonomy" id="1317129"/>
    <lineage>
        <taxon>Eukaryota</taxon>
        <taxon>Metazoa</taxon>
        <taxon>Ecdysozoa</taxon>
        <taxon>Nematoda</taxon>
        <taxon>Chromadorea</taxon>
        <taxon>Rhabditida</taxon>
        <taxon>Rhabditina</taxon>
        <taxon>Diplogasteromorpha</taxon>
        <taxon>Diplogasteroidea</taxon>
        <taxon>Neodiplogasteridae</taxon>
        <taxon>Pristionchus</taxon>
    </lineage>
</organism>
<dbReference type="InterPro" id="IPR037177">
    <property type="entry name" value="DLC_sf"/>
</dbReference>
<evidence type="ECO:0000256" key="1">
    <source>
        <dbReference type="SAM" id="SignalP"/>
    </source>
</evidence>
<gene>
    <name evidence="2" type="ORF">PMAYCL1PPCAC_18726</name>
</gene>
<reference evidence="3" key="1">
    <citation type="submission" date="2022-10" db="EMBL/GenBank/DDBJ databases">
        <title>Genome assembly of Pristionchus species.</title>
        <authorList>
            <person name="Yoshida K."/>
            <person name="Sommer R.J."/>
        </authorList>
    </citation>
    <scope>NUCLEOTIDE SEQUENCE [LARGE SCALE GENOMIC DNA]</scope>
    <source>
        <strain evidence="3">RS5460</strain>
    </source>
</reference>
<dbReference type="InterPro" id="IPR001372">
    <property type="entry name" value="Dynein_light_chain_typ-1/2"/>
</dbReference>
<evidence type="ECO:0008006" key="4">
    <source>
        <dbReference type="Google" id="ProtNLM"/>
    </source>
</evidence>
<dbReference type="Pfam" id="PF01221">
    <property type="entry name" value="Dynein_light"/>
    <property type="match status" value="1"/>
</dbReference>
<name>A0AAN5CQ00_9BILA</name>
<dbReference type="CDD" id="cd21450">
    <property type="entry name" value="DLC-like_DYNLL1-like"/>
    <property type="match status" value="1"/>
</dbReference>
<dbReference type="EMBL" id="BTRK01000004">
    <property type="protein sequence ID" value="GMR48531.1"/>
    <property type="molecule type" value="Genomic_DNA"/>
</dbReference>
<keyword evidence="1" id="KW-0732">Signal</keyword>
<dbReference type="Gene3D" id="3.30.740.10">
    <property type="entry name" value="Protein Inhibitor Of Neuronal Nitric Oxide Synthase"/>
    <property type="match status" value="1"/>
</dbReference>